<feature type="region of interest" description="Disordered" evidence="5">
    <location>
        <begin position="195"/>
        <end position="351"/>
    </location>
</feature>
<feature type="compositionally biased region" description="Low complexity" evidence="5">
    <location>
        <begin position="240"/>
        <end position="274"/>
    </location>
</feature>
<organism evidence="6 7">
    <name type="scientific">Halocaridina rubra</name>
    <name type="common">Hawaiian red shrimp</name>
    <dbReference type="NCBI Taxonomy" id="373956"/>
    <lineage>
        <taxon>Eukaryota</taxon>
        <taxon>Metazoa</taxon>
        <taxon>Ecdysozoa</taxon>
        <taxon>Arthropoda</taxon>
        <taxon>Crustacea</taxon>
        <taxon>Multicrustacea</taxon>
        <taxon>Malacostraca</taxon>
        <taxon>Eumalacostraca</taxon>
        <taxon>Eucarida</taxon>
        <taxon>Decapoda</taxon>
        <taxon>Pleocyemata</taxon>
        <taxon>Caridea</taxon>
        <taxon>Atyoidea</taxon>
        <taxon>Atyidae</taxon>
        <taxon>Halocaridina</taxon>
    </lineage>
</organism>
<evidence type="ECO:0000313" key="7">
    <source>
        <dbReference type="Proteomes" id="UP001381693"/>
    </source>
</evidence>
<dbReference type="EMBL" id="JAXCGZ010006034">
    <property type="protein sequence ID" value="KAK7080240.1"/>
    <property type="molecule type" value="Genomic_DNA"/>
</dbReference>
<evidence type="ECO:0000256" key="4">
    <source>
        <dbReference type="SAM" id="Coils"/>
    </source>
</evidence>
<dbReference type="PANTHER" id="PTHR24174">
    <property type="entry name" value="ANKYRIN REPEAT AND STERILE ALPHA MOTIF DOMAIN-CONTAINING PROTEIN 1"/>
    <property type="match status" value="1"/>
</dbReference>
<keyword evidence="2 3" id="KW-0040">ANK repeat</keyword>
<dbReference type="InterPro" id="IPR036770">
    <property type="entry name" value="Ankyrin_rpt-contain_sf"/>
</dbReference>
<dbReference type="Proteomes" id="UP001381693">
    <property type="component" value="Unassembled WGS sequence"/>
</dbReference>
<evidence type="ECO:0000256" key="5">
    <source>
        <dbReference type="SAM" id="MobiDB-lite"/>
    </source>
</evidence>
<feature type="repeat" description="ANK" evidence="3">
    <location>
        <begin position="77"/>
        <end position="109"/>
    </location>
</feature>
<reference evidence="6 7" key="1">
    <citation type="submission" date="2023-11" db="EMBL/GenBank/DDBJ databases">
        <title>Halocaridina rubra genome assembly.</title>
        <authorList>
            <person name="Smith C."/>
        </authorList>
    </citation>
    <scope>NUCLEOTIDE SEQUENCE [LARGE SCALE GENOMIC DNA]</scope>
    <source>
        <strain evidence="6">EP-1</strain>
        <tissue evidence="6">Whole</tissue>
    </source>
</reference>
<gene>
    <name evidence="6" type="ORF">SK128_027060</name>
</gene>
<feature type="repeat" description="ANK" evidence="3">
    <location>
        <begin position="143"/>
        <end position="175"/>
    </location>
</feature>
<feature type="coiled-coil region" evidence="4">
    <location>
        <begin position="763"/>
        <end position="790"/>
    </location>
</feature>
<evidence type="ECO:0000256" key="3">
    <source>
        <dbReference type="PROSITE-ProRule" id="PRU00023"/>
    </source>
</evidence>
<name>A0AAN8XKI5_HALRR</name>
<dbReference type="Pfam" id="PF12796">
    <property type="entry name" value="Ank_2"/>
    <property type="match status" value="2"/>
</dbReference>
<proteinExistence type="predicted"/>
<dbReference type="Gene3D" id="1.25.40.20">
    <property type="entry name" value="Ankyrin repeat-containing domain"/>
    <property type="match status" value="1"/>
</dbReference>
<keyword evidence="1" id="KW-0677">Repeat</keyword>
<evidence type="ECO:0000256" key="1">
    <source>
        <dbReference type="ARBA" id="ARBA00022737"/>
    </source>
</evidence>
<dbReference type="AlphaFoldDB" id="A0AAN8XKI5"/>
<feature type="compositionally biased region" description="Basic residues" evidence="5">
    <location>
        <begin position="211"/>
        <end position="222"/>
    </location>
</feature>
<dbReference type="PANTHER" id="PTHR24174:SF16">
    <property type="entry name" value="CASKIN-2"/>
    <property type="match status" value="1"/>
</dbReference>
<comment type="caution">
    <text evidence="6">The sequence shown here is derived from an EMBL/GenBank/DDBJ whole genome shotgun (WGS) entry which is preliminary data.</text>
</comment>
<dbReference type="PROSITE" id="PS50088">
    <property type="entry name" value="ANK_REPEAT"/>
    <property type="match status" value="3"/>
</dbReference>
<feature type="region of interest" description="Disordered" evidence="5">
    <location>
        <begin position="362"/>
        <end position="381"/>
    </location>
</feature>
<dbReference type="SMART" id="SM00248">
    <property type="entry name" value="ANK"/>
    <property type="match status" value="4"/>
</dbReference>
<protein>
    <submittedName>
        <fullName evidence="6">Uncharacterized protein</fullName>
    </submittedName>
</protein>
<dbReference type="SUPFAM" id="SSF48403">
    <property type="entry name" value="Ankyrin repeat"/>
    <property type="match status" value="1"/>
</dbReference>
<feature type="repeat" description="ANK" evidence="3">
    <location>
        <begin position="40"/>
        <end position="72"/>
    </location>
</feature>
<feature type="compositionally biased region" description="Polar residues" evidence="5">
    <location>
        <begin position="275"/>
        <end position="294"/>
    </location>
</feature>
<sequence>MDQLYSKLVQFSKNGNAEQLANVLDEGISVNARGPNNKVQGRAALHYAVAGEDVEKVKLLIERGADVDIESKLRDDYGATPLQLAAETGNCEIVEVLLKAGANPEIMDVEKLRAVHVAAAHGRLDVLKLLASNDCDLFTRTGDQSTALHYAASKGSLDVVKWLIDQGMDPRLKKRGGKTAKDLAEKFGHKDVKMFLKNPFNPTGETGARFSLRKSKRGKKRPPPREVNPVSHRSVPTPQPSDISSRSSRDSWQISLNKSKTTESVSSSTTPENSIASVSTAQATKTGPNDGTLTSRSSRASGRQQKKRQSSRRSQSAFGRRDEIDNNQLLFKSVDNLDRQSQFSSGRQQNNRKDQYIQQLPLQQQQVQQHPNISSLSEENESHLRTITNMEKETEDLHRLIRTLTEQNEMYQRDLLGYRDRDAEAMARDESKRQALASQDQEIIRLSRECNQISENAQKVKTAHEERIRQLEERDRANKRELERAREENQNLSYMLQESGRTGTRALEYQEKYRERMLDLEQKDAERQQTIFSLQKENDNLSQQLLNVNQRLINDKDRTNDSLQELMQQDAVNTKTIATLKMEVDDLSRKLAASEQKALAIQSQQQSGLSELMEQDAANQRTIDSLRKNVEDLTRKLATSEQKLATSMNQTRIVEMERELSSNHQTITTLRGQVEFLVGKLDDSHKDQQSNSTTIKQQDDLIQSLKQQIDQLKMELIESRDKLSSFQNAQQQILSRHKRELDQKATDRQIHQQSTVQGLLEKEASNEILINQQKREIKELEERLQQSQTDFFNFK</sequence>
<dbReference type="PROSITE" id="PS50297">
    <property type="entry name" value="ANK_REP_REGION"/>
    <property type="match status" value="3"/>
</dbReference>
<dbReference type="InterPro" id="IPR033635">
    <property type="entry name" value="ANKS1/Caskin"/>
</dbReference>
<feature type="coiled-coil region" evidence="4">
    <location>
        <begin position="695"/>
        <end position="729"/>
    </location>
</feature>
<dbReference type="InterPro" id="IPR002110">
    <property type="entry name" value="Ankyrin_rpt"/>
</dbReference>
<evidence type="ECO:0000313" key="6">
    <source>
        <dbReference type="EMBL" id="KAK7080240.1"/>
    </source>
</evidence>
<feature type="compositionally biased region" description="Polar residues" evidence="5">
    <location>
        <begin position="339"/>
        <end position="349"/>
    </location>
</feature>
<keyword evidence="7" id="KW-1185">Reference proteome</keyword>
<feature type="non-terminal residue" evidence="6">
    <location>
        <position position="795"/>
    </location>
</feature>
<accession>A0AAN8XKI5</accession>
<feature type="coiled-coil region" evidence="4">
    <location>
        <begin position="531"/>
        <end position="650"/>
    </location>
</feature>
<evidence type="ECO:0000256" key="2">
    <source>
        <dbReference type="ARBA" id="ARBA00023043"/>
    </source>
</evidence>
<keyword evidence="4" id="KW-0175">Coiled coil</keyword>